<keyword evidence="1" id="KW-1133">Transmembrane helix</keyword>
<evidence type="ECO:0000256" key="1">
    <source>
        <dbReference type="SAM" id="Phobius"/>
    </source>
</evidence>
<name>A0AAP6ZNP3_9VIBR</name>
<keyword evidence="1" id="KW-0812">Transmembrane</keyword>
<proteinExistence type="predicted"/>
<dbReference type="AlphaFoldDB" id="A0AAP6ZNP3"/>
<comment type="caution">
    <text evidence="3">The sequence shown here is derived from an EMBL/GenBank/DDBJ whole genome shotgun (WGS) entry which is preliminary data.</text>
</comment>
<feature type="transmembrane region" description="Helical" evidence="1">
    <location>
        <begin position="12"/>
        <end position="32"/>
    </location>
</feature>
<dbReference type="EMBL" id="VTXP01000015">
    <property type="protein sequence ID" value="NOJ25294.1"/>
    <property type="molecule type" value="Genomic_DNA"/>
</dbReference>
<dbReference type="InterPro" id="IPR014538">
    <property type="entry name" value="UCP028063_topo_Znf"/>
</dbReference>
<dbReference type="Pfam" id="PF10881">
    <property type="entry name" value="DUF2726"/>
    <property type="match status" value="1"/>
</dbReference>
<dbReference type="Gene3D" id="3.40.960.10">
    <property type="entry name" value="VSR Endonuclease"/>
    <property type="match status" value="1"/>
</dbReference>
<dbReference type="PIRSF" id="PIRSF028063">
    <property type="entry name" value="UCP028063"/>
    <property type="match status" value="1"/>
</dbReference>
<evidence type="ECO:0000313" key="3">
    <source>
        <dbReference type="EMBL" id="NOJ25294.1"/>
    </source>
</evidence>
<gene>
    <name evidence="3" type="ORF">F0238_21445</name>
</gene>
<accession>A0AAP6ZNP3</accession>
<dbReference type="RefSeq" id="WP_171353792.1">
    <property type="nucleotide sequence ID" value="NZ_VTXP01000015.1"/>
</dbReference>
<evidence type="ECO:0000259" key="2">
    <source>
        <dbReference type="Pfam" id="PF10881"/>
    </source>
</evidence>
<reference evidence="3 4" key="1">
    <citation type="submission" date="2019-09" db="EMBL/GenBank/DDBJ databases">
        <title>Draft genome sequencing and comparative genomics of hatchery-associated Vibrios.</title>
        <authorList>
            <person name="Kehlet-Delgado H."/>
            <person name="Mueller R.S."/>
        </authorList>
    </citation>
    <scope>NUCLEOTIDE SEQUENCE [LARGE SCALE GENOMIC DNA]</scope>
    <source>
        <strain evidence="3 4">09-121-3</strain>
    </source>
</reference>
<dbReference type="InterPro" id="IPR024402">
    <property type="entry name" value="DUF2726"/>
</dbReference>
<evidence type="ECO:0000313" key="4">
    <source>
        <dbReference type="Proteomes" id="UP000576645"/>
    </source>
</evidence>
<dbReference type="Proteomes" id="UP000576645">
    <property type="component" value="Unassembled WGS sequence"/>
</dbReference>
<sequence length="218" mass="25314">MKDMFLFVLNEHFNWLLAAVCLLGFIVLSMFLRRGNRGKARYAPIEFVNTKAEHNFFIQLQRKLPEEFYVLCKLRLADICKPFDAKNIPAFNKIARKHVDFVVIDKSTSKVRFAIELDDRSHQQRDSIRRDKEKDHALSSAGVTLFRIRAAKNYTKVLDGILTDMSTSKDKASVVEELECPRCPSKMELIKLKGFLNRGKGYYLCDNCGYHTQDFKLH</sequence>
<protein>
    <submittedName>
        <fullName evidence="3">DUF2726 domain-containing protein</fullName>
    </submittedName>
</protein>
<organism evidence="3 4">
    <name type="scientific">Vibrio coralliilyticus</name>
    <dbReference type="NCBI Taxonomy" id="190893"/>
    <lineage>
        <taxon>Bacteria</taxon>
        <taxon>Pseudomonadati</taxon>
        <taxon>Pseudomonadota</taxon>
        <taxon>Gammaproteobacteria</taxon>
        <taxon>Vibrionales</taxon>
        <taxon>Vibrionaceae</taxon>
        <taxon>Vibrio</taxon>
    </lineage>
</organism>
<feature type="domain" description="DUF2726" evidence="2">
    <location>
        <begin position="48"/>
        <end position="155"/>
    </location>
</feature>
<keyword evidence="1" id="KW-0472">Membrane</keyword>